<protein>
    <submittedName>
        <fullName evidence="7">ABC transporter ATP-binding protein</fullName>
    </submittedName>
</protein>
<organism evidence="7 8">
    <name type="scientific">Salinirubrum litoreum</name>
    <dbReference type="NCBI Taxonomy" id="1126234"/>
    <lineage>
        <taxon>Archaea</taxon>
        <taxon>Methanobacteriati</taxon>
        <taxon>Methanobacteriota</taxon>
        <taxon>Stenosarchaea group</taxon>
        <taxon>Halobacteria</taxon>
        <taxon>Halobacteriales</taxon>
        <taxon>Haloferacaceae</taxon>
        <taxon>Salinirubrum</taxon>
    </lineage>
</organism>
<dbReference type="RefSeq" id="WP_227227876.1">
    <property type="nucleotide sequence ID" value="NZ_JAJCVJ010000001.1"/>
</dbReference>
<evidence type="ECO:0000313" key="8">
    <source>
        <dbReference type="Proteomes" id="UP001596201"/>
    </source>
</evidence>
<dbReference type="PANTHER" id="PTHR42711">
    <property type="entry name" value="ABC TRANSPORTER ATP-BINDING PROTEIN"/>
    <property type="match status" value="1"/>
</dbReference>
<evidence type="ECO:0000259" key="6">
    <source>
        <dbReference type="PROSITE" id="PS50893"/>
    </source>
</evidence>
<comment type="similarity">
    <text evidence="1">Belongs to the ABC transporter superfamily.</text>
</comment>
<name>A0ABD5R9Z8_9EURY</name>
<dbReference type="EMBL" id="JBHSKX010000001">
    <property type="protein sequence ID" value="MFC5366789.1"/>
    <property type="molecule type" value="Genomic_DNA"/>
</dbReference>
<dbReference type="AlphaFoldDB" id="A0ABD5R9Z8"/>
<dbReference type="Gene3D" id="3.40.50.300">
    <property type="entry name" value="P-loop containing nucleotide triphosphate hydrolases"/>
    <property type="match status" value="1"/>
</dbReference>
<keyword evidence="4 7" id="KW-0067">ATP-binding</keyword>
<comment type="caution">
    <text evidence="7">The sequence shown here is derived from an EMBL/GenBank/DDBJ whole genome shotgun (WGS) entry which is preliminary data.</text>
</comment>
<dbReference type="PROSITE" id="PS50893">
    <property type="entry name" value="ABC_TRANSPORTER_2"/>
    <property type="match status" value="1"/>
</dbReference>
<evidence type="ECO:0000256" key="5">
    <source>
        <dbReference type="SAM" id="MobiDB-lite"/>
    </source>
</evidence>
<accession>A0ABD5R9Z8</accession>
<dbReference type="Pfam" id="PF00005">
    <property type="entry name" value="ABC_tran"/>
    <property type="match status" value="1"/>
</dbReference>
<dbReference type="InterPro" id="IPR003593">
    <property type="entry name" value="AAA+_ATPase"/>
</dbReference>
<dbReference type="InterPro" id="IPR017871">
    <property type="entry name" value="ABC_transporter-like_CS"/>
</dbReference>
<dbReference type="InterPro" id="IPR050763">
    <property type="entry name" value="ABC_transporter_ATP-binding"/>
</dbReference>
<evidence type="ECO:0000256" key="3">
    <source>
        <dbReference type="ARBA" id="ARBA00022741"/>
    </source>
</evidence>
<dbReference type="Proteomes" id="UP001596201">
    <property type="component" value="Unassembled WGS sequence"/>
</dbReference>
<evidence type="ECO:0000256" key="2">
    <source>
        <dbReference type="ARBA" id="ARBA00022448"/>
    </source>
</evidence>
<evidence type="ECO:0000256" key="4">
    <source>
        <dbReference type="ARBA" id="ARBA00022840"/>
    </source>
</evidence>
<dbReference type="CDD" id="cd03230">
    <property type="entry name" value="ABC_DR_subfamily_A"/>
    <property type="match status" value="1"/>
</dbReference>
<keyword evidence="2" id="KW-0813">Transport</keyword>
<dbReference type="SUPFAM" id="SSF52540">
    <property type="entry name" value="P-loop containing nucleoside triphosphate hydrolases"/>
    <property type="match status" value="1"/>
</dbReference>
<dbReference type="PROSITE" id="PS00211">
    <property type="entry name" value="ABC_TRANSPORTER_1"/>
    <property type="match status" value="1"/>
</dbReference>
<keyword evidence="8" id="KW-1185">Reference proteome</keyword>
<evidence type="ECO:0000313" key="7">
    <source>
        <dbReference type="EMBL" id="MFC5366789.1"/>
    </source>
</evidence>
<proteinExistence type="inferred from homology"/>
<dbReference type="SMART" id="SM00382">
    <property type="entry name" value="AAA"/>
    <property type="match status" value="1"/>
</dbReference>
<gene>
    <name evidence="7" type="ORF">ACFPJ5_07530</name>
</gene>
<feature type="domain" description="ABC transporter" evidence="6">
    <location>
        <begin position="5"/>
        <end position="226"/>
    </location>
</feature>
<dbReference type="InterPro" id="IPR027417">
    <property type="entry name" value="P-loop_NTPase"/>
</dbReference>
<dbReference type="InterPro" id="IPR003439">
    <property type="entry name" value="ABC_transporter-like_ATP-bd"/>
</dbReference>
<dbReference type="GO" id="GO:0005524">
    <property type="term" value="F:ATP binding"/>
    <property type="evidence" value="ECO:0007669"/>
    <property type="project" value="UniProtKB-KW"/>
</dbReference>
<feature type="region of interest" description="Disordered" evidence="5">
    <location>
        <begin position="299"/>
        <end position="344"/>
    </location>
</feature>
<evidence type="ECO:0000256" key="1">
    <source>
        <dbReference type="ARBA" id="ARBA00005417"/>
    </source>
</evidence>
<reference evidence="7 8" key="1">
    <citation type="journal article" date="2019" name="Int. J. Syst. Evol. Microbiol.">
        <title>The Global Catalogue of Microorganisms (GCM) 10K type strain sequencing project: providing services to taxonomists for standard genome sequencing and annotation.</title>
        <authorList>
            <consortium name="The Broad Institute Genomics Platform"/>
            <consortium name="The Broad Institute Genome Sequencing Center for Infectious Disease"/>
            <person name="Wu L."/>
            <person name="Ma J."/>
        </authorList>
    </citation>
    <scope>NUCLEOTIDE SEQUENCE [LARGE SCALE GENOMIC DNA]</scope>
    <source>
        <strain evidence="7 8">CGMCC 1.12237</strain>
    </source>
</reference>
<sequence length="344" mass="35963">MTEPVVAEDVRREYGDTVALDGVSLSVGTGEVFGLIGPNGAGKTTLVRALTGTTEVEGRVAVFGESADALDPQRIGLLPQSFDPPSRLTARELVDYYGGLYDEARDTESVLADVGLADDADTWYETLSGGQQRRACVATALVNDPDILFLDEPTTGIDPAGRRALWSLLESLAGGGTTVFLTTHYMEEAQRLADRVGLLNAGELVAVGSPAELIADYGGETRLTFETDDPESAVAALAETELAVETGPERVVVRPVTPTDIGPVVELLADHGVEYDTLAWAQPDLEDVYLTLTGERVDAGGRTVADPEAVTPGESPGESPPDETAGEGTESASAATGGRQGGTR</sequence>
<dbReference type="PANTHER" id="PTHR42711:SF5">
    <property type="entry name" value="ABC TRANSPORTER ATP-BINDING PROTEIN NATA"/>
    <property type="match status" value="1"/>
</dbReference>
<keyword evidence="3" id="KW-0547">Nucleotide-binding</keyword>